<feature type="transmembrane region" description="Helical" evidence="1">
    <location>
        <begin position="96"/>
        <end position="122"/>
    </location>
</feature>
<feature type="transmembrane region" description="Helical" evidence="1">
    <location>
        <begin position="62"/>
        <end position="84"/>
    </location>
</feature>
<evidence type="ECO:0000313" key="2">
    <source>
        <dbReference type="EMBL" id="KAF0648057.1"/>
    </source>
</evidence>
<comment type="caution">
    <text evidence="2">The sequence shown here is derived from an EMBL/GenBank/DDBJ whole genome shotgun (WGS) entry which is preliminary data.</text>
</comment>
<evidence type="ECO:0000313" key="3">
    <source>
        <dbReference type="Proteomes" id="UP000731519"/>
    </source>
</evidence>
<evidence type="ECO:0008006" key="4">
    <source>
        <dbReference type="Google" id="ProtNLM"/>
    </source>
</evidence>
<evidence type="ECO:0000256" key="1">
    <source>
        <dbReference type="SAM" id="Phobius"/>
    </source>
</evidence>
<keyword evidence="1" id="KW-0472">Membrane</keyword>
<reference evidence="2 3" key="1">
    <citation type="submission" date="2013-05" db="EMBL/GenBank/DDBJ databases">
        <title>Genome Sequence of Streptomyces fradiae.</title>
        <authorList>
            <person name="Kirby R."/>
        </authorList>
    </citation>
    <scope>NUCLEOTIDE SEQUENCE [LARGE SCALE GENOMIC DNA]</scope>
    <source>
        <strain evidence="2 3">ATCC 10745</strain>
    </source>
</reference>
<sequence>MDGMTTSTTTLPVSGPPGAAVRVLRAAAILACLPYLGLKSAWLAGSRVGIPDGSVLLEQPRLMAVANAVTLLMDLFVIVLALLLTQRWGLRVRAWLLALPLWVATGLLVPVMLGFPVGAVAGLLGDDGHTTAAGSVPFLDPWVFTLVYGGFIVQGLCLGALFVRYATGRWGRLWRGTVGDLPAGGSGPGVRAVAVAASLALLPAAAPHLGWALGMAEWLSPSRPGAPTVAFRAQEALRVLYAAAAVTGVGLLVFRRGRALPVRVPLALAWTGSGAVGCWGGWQFLTALAPAADPSMEPTGLLTPAYAGEMLTGMALAGCLAVFLRGRAG</sequence>
<dbReference type="Proteomes" id="UP000731519">
    <property type="component" value="Unassembled WGS sequence"/>
</dbReference>
<keyword evidence="1" id="KW-0812">Transmembrane</keyword>
<organism evidence="2 3">
    <name type="scientific">Streptomyces fradiae ATCC 10745 = DSM 40063</name>
    <dbReference type="NCBI Taxonomy" id="1319510"/>
    <lineage>
        <taxon>Bacteria</taxon>
        <taxon>Bacillati</taxon>
        <taxon>Actinomycetota</taxon>
        <taxon>Actinomycetes</taxon>
        <taxon>Kitasatosporales</taxon>
        <taxon>Streptomycetaceae</taxon>
        <taxon>Streptomyces</taxon>
    </lineage>
</organism>
<gene>
    <name evidence="2" type="ORF">K701_20710</name>
</gene>
<feature type="transmembrane region" description="Helical" evidence="1">
    <location>
        <begin position="142"/>
        <end position="163"/>
    </location>
</feature>
<keyword evidence="1" id="KW-1133">Transmembrane helix</keyword>
<dbReference type="EMBL" id="ASYR01000029">
    <property type="protein sequence ID" value="KAF0648057.1"/>
    <property type="molecule type" value="Genomic_DNA"/>
</dbReference>
<keyword evidence="3" id="KW-1185">Reference proteome</keyword>
<feature type="transmembrane region" description="Helical" evidence="1">
    <location>
        <begin position="23"/>
        <end position="42"/>
    </location>
</feature>
<proteinExistence type="predicted"/>
<protein>
    <recommendedName>
        <fullName evidence="4">Aromatic ring-opening dioxygenase LigA</fullName>
    </recommendedName>
</protein>
<feature type="transmembrane region" description="Helical" evidence="1">
    <location>
        <begin position="192"/>
        <end position="216"/>
    </location>
</feature>
<accession>A0ABQ6XQP7</accession>
<feature type="transmembrane region" description="Helical" evidence="1">
    <location>
        <begin position="266"/>
        <end position="285"/>
    </location>
</feature>
<feature type="transmembrane region" description="Helical" evidence="1">
    <location>
        <begin position="305"/>
        <end position="324"/>
    </location>
</feature>
<feature type="transmembrane region" description="Helical" evidence="1">
    <location>
        <begin position="236"/>
        <end position="254"/>
    </location>
</feature>
<name>A0ABQ6XQP7_STRFR</name>